<dbReference type="AlphaFoldDB" id="A0A645GSZ8"/>
<accession>A0A645GSZ8</accession>
<dbReference type="EMBL" id="VSSQ01079600">
    <property type="protein sequence ID" value="MPN29072.1"/>
    <property type="molecule type" value="Genomic_DNA"/>
</dbReference>
<protein>
    <submittedName>
        <fullName evidence="1">Uncharacterized protein</fullName>
    </submittedName>
</protein>
<proteinExistence type="predicted"/>
<reference evidence="1" key="1">
    <citation type="submission" date="2019-08" db="EMBL/GenBank/DDBJ databases">
        <authorList>
            <person name="Kucharzyk K."/>
            <person name="Murdoch R.W."/>
            <person name="Higgins S."/>
            <person name="Loffler F."/>
        </authorList>
    </citation>
    <scope>NUCLEOTIDE SEQUENCE</scope>
</reference>
<gene>
    <name evidence="1" type="ORF">SDC9_176520</name>
</gene>
<name>A0A645GSZ8_9ZZZZ</name>
<sequence length="74" mass="7439">MADGVANVALPTLGAALDASVAESQWVSGLPARMDAYSPLMQAVFSVASIAAALAPLRDWVPAAPTGWAMGLLG</sequence>
<organism evidence="1">
    <name type="scientific">bioreactor metagenome</name>
    <dbReference type="NCBI Taxonomy" id="1076179"/>
    <lineage>
        <taxon>unclassified sequences</taxon>
        <taxon>metagenomes</taxon>
        <taxon>ecological metagenomes</taxon>
    </lineage>
</organism>
<comment type="caution">
    <text evidence="1">The sequence shown here is derived from an EMBL/GenBank/DDBJ whole genome shotgun (WGS) entry which is preliminary data.</text>
</comment>
<evidence type="ECO:0000313" key="1">
    <source>
        <dbReference type="EMBL" id="MPN29072.1"/>
    </source>
</evidence>